<evidence type="ECO:0000313" key="2">
    <source>
        <dbReference type="Proteomes" id="UP000539372"/>
    </source>
</evidence>
<gene>
    <name evidence="1" type="ORF">HH303_03540</name>
</gene>
<sequence length="61" mass="6778">MTKHRTATDSRAEALLNEHGQAARAFAHARATECVFYTDPNGEAYWLEIAQILSKRGSAKD</sequence>
<keyword evidence="2" id="KW-1185">Reference proteome</keyword>
<evidence type="ECO:0000313" key="1">
    <source>
        <dbReference type="EMBL" id="NMM43536.1"/>
    </source>
</evidence>
<organism evidence="1 2">
    <name type="scientific">Pacificispira spongiicola</name>
    <dbReference type="NCBI Taxonomy" id="2729598"/>
    <lineage>
        <taxon>Bacteria</taxon>
        <taxon>Pseudomonadati</taxon>
        <taxon>Pseudomonadota</taxon>
        <taxon>Alphaproteobacteria</taxon>
        <taxon>Rhodospirillales</taxon>
        <taxon>Rhodospirillaceae</taxon>
        <taxon>Pacificispira</taxon>
    </lineage>
</organism>
<protein>
    <submittedName>
        <fullName evidence="1">Uncharacterized protein</fullName>
    </submittedName>
</protein>
<comment type="caution">
    <text evidence="1">The sequence shown here is derived from an EMBL/GenBank/DDBJ whole genome shotgun (WGS) entry which is preliminary data.</text>
</comment>
<dbReference type="AlphaFoldDB" id="A0A7Y0HD85"/>
<reference evidence="1 2" key="1">
    <citation type="submission" date="2020-04" db="EMBL/GenBank/DDBJ databases">
        <title>Rhodospirillaceae bacterium KN72 isolated from deep sea.</title>
        <authorList>
            <person name="Zhang D.-C."/>
        </authorList>
    </citation>
    <scope>NUCLEOTIDE SEQUENCE [LARGE SCALE GENOMIC DNA]</scope>
    <source>
        <strain evidence="1 2">KN72</strain>
    </source>
</reference>
<dbReference type="RefSeq" id="WP_169623806.1">
    <property type="nucleotide sequence ID" value="NZ_JABBNT010000001.1"/>
</dbReference>
<name>A0A7Y0HD85_9PROT</name>
<dbReference type="Proteomes" id="UP000539372">
    <property type="component" value="Unassembled WGS sequence"/>
</dbReference>
<proteinExistence type="predicted"/>
<accession>A0A7Y0HD85</accession>
<dbReference type="EMBL" id="JABBNT010000001">
    <property type="protein sequence ID" value="NMM43536.1"/>
    <property type="molecule type" value="Genomic_DNA"/>
</dbReference>